<accession>A0ABM8VCT4</accession>
<feature type="compositionally biased region" description="Basic and acidic residues" evidence="1">
    <location>
        <begin position="16"/>
        <end position="36"/>
    </location>
</feature>
<name>A0ABM8VCT4_9BACL</name>
<dbReference type="EMBL" id="CAJVCE010000002">
    <property type="protein sequence ID" value="CAG7624916.1"/>
    <property type="molecule type" value="Genomic_DNA"/>
</dbReference>
<evidence type="ECO:0000313" key="3">
    <source>
        <dbReference type="Proteomes" id="UP000730618"/>
    </source>
</evidence>
<proteinExistence type="predicted"/>
<evidence type="ECO:0008006" key="4">
    <source>
        <dbReference type="Google" id="ProtNLM"/>
    </source>
</evidence>
<feature type="region of interest" description="Disordered" evidence="1">
    <location>
        <begin position="1"/>
        <end position="52"/>
    </location>
</feature>
<keyword evidence="3" id="KW-1185">Reference proteome</keyword>
<feature type="compositionally biased region" description="Polar residues" evidence="1">
    <location>
        <begin position="1"/>
        <end position="15"/>
    </location>
</feature>
<dbReference type="RefSeq" id="WP_218097443.1">
    <property type="nucleotide sequence ID" value="NZ_CAJVCE010000002.1"/>
</dbReference>
<reference evidence="2 3" key="1">
    <citation type="submission" date="2021-06" db="EMBL/GenBank/DDBJ databases">
        <authorList>
            <person name="Criscuolo A."/>
        </authorList>
    </citation>
    <scope>NUCLEOTIDE SEQUENCE [LARGE SCALE GENOMIC DNA]</scope>
    <source>
        <strain evidence="3">CIP 111802</strain>
    </source>
</reference>
<sequence>MPNQQQSKEPNGNEDTQAHERHGLRVNDDDHTHVDLTEDGAIQETEGQNMWG</sequence>
<dbReference type="Proteomes" id="UP000730618">
    <property type="component" value="Unassembled WGS sequence"/>
</dbReference>
<evidence type="ECO:0000256" key="1">
    <source>
        <dbReference type="SAM" id="MobiDB-lite"/>
    </source>
</evidence>
<evidence type="ECO:0000313" key="2">
    <source>
        <dbReference type="EMBL" id="CAG7624916.1"/>
    </source>
</evidence>
<comment type="caution">
    <text evidence="2">The sequence shown here is derived from an EMBL/GenBank/DDBJ whole genome shotgun (WGS) entry which is preliminary data.</text>
</comment>
<protein>
    <recommendedName>
        <fullName evidence="4">DUF4025 domain-containing protein</fullName>
    </recommendedName>
</protein>
<organism evidence="2 3">
    <name type="scientific">Paenibacillus allorhizosphaerae</name>
    <dbReference type="NCBI Taxonomy" id="2849866"/>
    <lineage>
        <taxon>Bacteria</taxon>
        <taxon>Bacillati</taxon>
        <taxon>Bacillota</taxon>
        <taxon>Bacilli</taxon>
        <taxon>Bacillales</taxon>
        <taxon>Paenibacillaceae</taxon>
        <taxon>Paenibacillus</taxon>
    </lineage>
</organism>
<gene>
    <name evidence="2" type="ORF">PAECIP111802_01113</name>
</gene>